<evidence type="ECO:0000313" key="3">
    <source>
        <dbReference type="Proteomes" id="UP000310467"/>
    </source>
</evidence>
<dbReference type="Proteomes" id="UP000310628">
    <property type="component" value="Segment"/>
</dbReference>
<proteinExistence type="predicted"/>
<dbReference type="EMBL" id="LR027388">
    <property type="protein sequence ID" value="VCU43632.1"/>
    <property type="molecule type" value="Genomic_DNA"/>
</dbReference>
<name>A0A3P4A766_9CAUD</name>
<evidence type="ECO:0000313" key="1">
    <source>
        <dbReference type="EMBL" id="VCU43632.1"/>
    </source>
</evidence>
<sequence>MVVFDKRAFNLAQEVAKGSVDGGSKEGFQFDWEIAMFLLKVAYGHAPIEQAEAYYKHEG</sequence>
<accession>A0A3P4A766</accession>
<gene>
    <name evidence="1" type="ORF">MAR001J1_00061</name>
    <name evidence="2" type="ORF">MAR002J2_00008</name>
</gene>
<dbReference type="EMBL" id="LR027385">
    <property type="protein sequence ID" value="VCU43647.1"/>
    <property type="molecule type" value="Genomic_DNA"/>
</dbReference>
<organism evidence="1 3">
    <name type="scientific">Escherichia phage vB_Eco_mar001J1</name>
    <dbReference type="NCBI Taxonomy" id="2419760"/>
    <lineage>
        <taxon>Viruses</taxon>
        <taxon>Duplodnaviria</taxon>
        <taxon>Heunggongvirae</taxon>
        <taxon>Uroviricota</taxon>
        <taxon>Caudoviricetes</taxon>
        <taxon>Drexlerviridae</taxon>
        <taxon>Tempevirinae</taxon>
        <taxon>Warwickvirus</taxon>
        <taxon>Warwickvirus mar001J1</taxon>
    </lineage>
</organism>
<dbReference type="Proteomes" id="UP000310467">
    <property type="component" value="Segment"/>
</dbReference>
<reference evidence="1 3" key="1">
    <citation type="submission" date="2018-10" db="EMBL/GenBank/DDBJ databases">
        <authorList>
            <person name="Redgwell R T."/>
            <person name="Michniewski S."/>
            <person name="Millard A."/>
        </authorList>
    </citation>
    <scope>NUCLEOTIDE SEQUENCE [LARGE SCALE GENOMIC DNA]</scope>
    <source>
        <strain evidence="1">VB_Eco_mar001J1</strain>
        <strain evidence="3">vB_Eco_mar001J1</strain>
        <strain evidence="2">VB_Eco_mar002J2</strain>
    </source>
</reference>
<protein>
    <submittedName>
        <fullName evidence="1">Uncharacterized protein</fullName>
    </submittedName>
</protein>
<keyword evidence="3" id="KW-1185">Reference proteome</keyword>
<evidence type="ECO:0000313" key="2">
    <source>
        <dbReference type="EMBL" id="VCU43647.1"/>
    </source>
</evidence>